<keyword evidence="1" id="KW-0175">Coiled coil</keyword>
<protein>
    <submittedName>
        <fullName evidence="3">Uncharacterized protein</fullName>
    </submittedName>
</protein>
<dbReference type="AlphaFoldDB" id="A0A9D4J0C1"/>
<feature type="coiled-coil region" evidence="1">
    <location>
        <begin position="43"/>
        <end position="70"/>
    </location>
</feature>
<feature type="chain" id="PRO_5039030664" evidence="2">
    <location>
        <begin position="17"/>
        <end position="261"/>
    </location>
</feature>
<evidence type="ECO:0000256" key="1">
    <source>
        <dbReference type="SAM" id="Coils"/>
    </source>
</evidence>
<feature type="signal peptide" evidence="2">
    <location>
        <begin position="1"/>
        <end position="16"/>
    </location>
</feature>
<feature type="coiled-coil region" evidence="1">
    <location>
        <begin position="131"/>
        <end position="162"/>
    </location>
</feature>
<comment type="caution">
    <text evidence="3">The sequence shown here is derived from an EMBL/GenBank/DDBJ whole genome shotgun (WGS) entry which is preliminary data.</text>
</comment>
<reference evidence="3" key="2">
    <citation type="submission" date="2020-11" db="EMBL/GenBank/DDBJ databases">
        <authorList>
            <person name="McCartney M.A."/>
            <person name="Auch B."/>
            <person name="Kono T."/>
            <person name="Mallez S."/>
            <person name="Becker A."/>
            <person name="Gohl D.M."/>
            <person name="Silverstein K.A.T."/>
            <person name="Koren S."/>
            <person name="Bechman K.B."/>
            <person name="Herman A."/>
            <person name="Abrahante J.E."/>
            <person name="Garbe J."/>
        </authorList>
    </citation>
    <scope>NUCLEOTIDE SEQUENCE</scope>
    <source>
        <strain evidence="3">Duluth1</strain>
        <tissue evidence="3">Whole animal</tissue>
    </source>
</reference>
<proteinExistence type="predicted"/>
<sequence length="261" mass="29534">MLLYMLLLVCIETVSSNIVSESSTSRILRRLDKLEDDVFMIRNDLIEDLRDELRNLRKDLKEETELRREDISTLSNIITESSGQVVLHKNMEDSKSQHGSYDCGAILSKYDSVINALKSEKSENILLRKAFNEMRKQHDDFNSRLNNAEGNLRSEIDTIKNETIAGISATQKRVNDIQKDMNALYGLIHSDESLTNRSLNALQNISDIKSNTANLSTSNEILKNVSDDIIRRQSKNINSCDGVAVSGEYVIYPIFTATLTV</sequence>
<reference evidence="3" key="1">
    <citation type="journal article" date="2019" name="bioRxiv">
        <title>The Genome of the Zebra Mussel, Dreissena polymorpha: A Resource for Invasive Species Research.</title>
        <authorList>
            <person name="McCartney M.A."/>
            <person name="Auch B."/>
            <person name="Kono T."/>
            <person name="Mallez S."/>
            <person name="Zhang Y."/>
            <person name="Obille A."/>
            <person name="Becker A."/>
            <person name="Abrahante J.E."/>
            <person name="Garbe J."/>
            <person name="Badalamenti J.P."/>
            <person name="Herman A."/>
            <person name="Mangelson H."/>
            <person name="Liachko I."/>
            <person name="Sullivan S."/>
            <person name="Sone E.D."/>
            <person name="Koren S."/>
            <person name="Silverstein K.A.T."/>
            <person name="Beckman K.B."/>
            <person name="Gohl D.M."/>
        </authorList>
    </citation>
    <scope>NUCLEOTIDE SEQUENCE</scope>
    <source>
        <strain evidence="3">Duluth1</strain>
        <tissue evidence="3">Whole animal</tissue>
    </source>
</reference>
<accession>A0A9D4J0C1</accession>
<evidence type="ECO:0000313" key="4">
    <source>
        <dbReference type="Proteomes" id="UP000828390"/>
    </source>
</evidence>
<evidence type="ECO:0000256" key="2">
    <source>
        <dbReference type="SAM" id="SignalP"/>
    </source>
</evidence>
<gene>
    <name evidence="3" type="ORF">DPMN_144752</name>
</gene>
<name>A0A9D4J0C1_DREPO</name>
<keyword evidence="2" id="KW-0732">Signal</keyword>
<dbReference type="EMBL" id="JAIWYP010000007">
    <property type="protein sequence ID" value="KAH3791269.1"/>
    <property type="molecule type" value="Genomic_DNA"/>
</dbReference>
<evidence type="ECO:0000313" key="3">
    <source>
        <dbReference type="EMBL" id="KAH3791269.1"/>
    </source>
</evidence>
<organism evidence="3 4">
    <name type="scientific">Dreissena polymorpha</name>
    <name type="common">Zebra mussel</name>
    <name type="synonym">Mytilus polymorpha</name>
    <dbReference type="NCBI Taxonomy" id="45954"/>
    <lineage>
        <taxon>Eukaryota</taxon>
        <taxon>Metazoa</taxon>
        <taxon>Spiralia</taxon>
        <taxon>Lophotrochozoa</taxon>
        <taxon>Mollusca</taxon>
        <taxon>Bivalvia</taxon>
        <taxon>Autobranchia</taxon>
        <taxon>Heteroconchia</taxon>
        <taxon>Euheterodonta</taxon>
        <taxon>Imparidentia</taxon>
        <taxon>Neoheterodontei</taxon>
        <taxon>Myida</taxon>
        <taxon>Dreissenoidea</taxon>
        <taxon>Dreissenidae</taxon>
        <taxon>Dreissena</taxon>
    </lineage>
</organism>
<keyword evidence="4" id="KW-1185">Reference proteome</keyword>
<dbReference type="Proteomes" id="UP000828390">
    <property type="component" value="Unassembled WGS sequence"/>
</dbReference>